<dbReference type="AlphaFoldDB" id="A0A9P0KL25"/>
<evidence type="ECO:0000259" key="3">
    <source>
        <dbReference type="Pfam" id="PF17906"/>
    </source>
</evidence>
<proteinExistence type="predicted"/>
<dbReference type="OrthoDB" id="10263185at2759"/>
<keyword evidence="2" id="KW-0472">Membrane</keyword>
<dbReference type="Proteomes" id="UP001152888">
    <property type="component" value="Unassembled WGS sequence"/>
</dbReference>
<evidence type="ECO:0000313" key="4">
    <source>
        <dbReference type="EMBL" id="CAH1977699.1"/>
    </source>
</evidence>
<feature type="domain" description="Mos1 transposase HTH" evidence="3">
    <location>
        <begin position="39"/>
        <end position="82"/>
    </location>
</feature>
<evidence type="ECO:0000313" key="5">
    <source>
        <dbReference type="Proteomes" id="UP001152888"/>
    </source>
</evidence>
<feature type="region of interest" description="Disordered" evidence="1">
    <location>
        <begin position="122"/>
        <end position="142"/>
    </location>
</feature>
<dbReference type="PANTHER" id="PTHR46060:SF1">
    <property type="entry name" value="MARINER MOS1 TRANSPOSASE-LIKE PROTEIN"/>
    <property type="match status" value="1"/>
</dbReference>
<feature type="region of interest" description="Disordered" evidence="1">
    <location>
        <begin position="85"/>
        <end position="108"/>
    </location>
</feature>
<feature type="compositionally biased region" description="Polar residues" evidence="1">
    <location>
        <begin position="131"/>
        <end position="142"/>
    </location>
</feature>
<keyword evidence="5" id="KW-1185">Reference proteome</keyword>
<keyword evidence="2" id="KW-1133">Transmembrane helix</keyword>
<dbReference type="InterPro" id="IPR041426">
    <property type="entry name" value="Mos1_HTH"/>
</dbReference>
<reference evidence="4" key="1">
    <citation type="submission" date="2022-03" db="EMBL/GenBank/DDBJ databases">
        <authorList>
            <person name="Sayadi A."/>
        </authorList>
    </citation>
    <scope>NUCLEOTIDE SEQUENCE</scope>
</reference>
<dbReference type="PANTHER" id="PTHR46060">
    <property type="entry name" value="MARINER MOS1 TRANSPOSASE-LIKE PROTEIN"/>
    <property type="match status" value="1"/>
</dbReference>
<dbReference type="Gene3D" id="1.10.10.1450">
    <property type="match status" value="1"/>
</dbReference>
<feature type="transmembrane region" description="Helical" evidence="2">
    <location>
        <begin position="12"/>
        <end position="35"/>
    </location>
</feature>
<evidence type="ECO:0000256" key="1">
    <source>
        <dbReference type="SAM" id="MobiDB-lite"/>
    </source>
</evidence>
<dbReference type="InterPro" id="IPR052709">
    <property type="entry name" value="Transposase-MT_Hybrid"/>
</dbReference>
<keyword evidence="2" id="KW-0812">Transmembrane</keyword>
<accession>A0A9P0KL25</accession>
<sequence>MLSSSRSALWVSRIYVCLLRVTIFLPAVGTVLSLIEEQRINIKFLAKLGKNGREIFEYLEQVFGDNSLKEPTVNKWLKRFRECREHVKDDQRSGRPSTSSSERNVERIQGCRLTVRMIDPYYTEEDEEYVPSSTSQSDANES</sequence>
<evidence type="ECO:0000256" key="2">
    <source>
        <dbReference type="SAM" id="Phobius"/>
    </source>
</evidence>
<organism evidence="4 5">
    <name type="scientific">Acanthoscelides obtectus</name>
    <name type="common">Bean weevil</name>
    <name type="synonym">Bruchus obtectus</name>
    <dbReference type="NCBI Taxonomy" id="200917"/>
    <lineage>
        <taxon>Eukaryota</taxon>
        <taxon>Metazoa</taxon>
        <taxon>Ecdysozoa</taxon>
        <taxon>Arthropoda</taxon>
        <taxon>Hexapoda</taxon>
        <taxon>Insecta</taxon>
        <taxon>Pterygota</taxon>
        <taxon>Neoptera</taxon>
        <taxon>Endopterygota</taxon>
        <taxon>Coleoptera</taxon>
        <taxon>Polyphaga</taxon>
        <taxon>Cucujiformia</taxon>
        <taxon>Chrysomeloidea</taxon>
        <taxon>Chrysomelidae</taxon>
        <taxon>Bruchinae</taxon>
        <taxon>Bruchini</taxon>
        <taxon>Acanthoscelides</taxon>
    </lineage>
</organism>
<name>A0A9P0KL25_ACAOB</name>
<dbReference type="Pfam" id="PF17906">
    <property type="entry name" value="HTH_48"/>
    <property type="match status" value="1"/>
</dbReference>
<protein>
    <recommendedName>
        <fullName evidence="3">Mos1 transposase HTH domain-containing protein</fullName>
    </recommendedName>
</protein>
<dbReference type="EMBL" id="CAKOFQ010006863">
    <property type="protein sequence ID" value="CAH1977699.1"/>
    <property type="molecule type" value="Genomic_DNA"/>
</dbReference>
<comment type="caution">
    <text evidence="4">The sequence shown here is derived from an EMBL/GenBank/DDBJ whole genome shotgun (WGS) entry which is preliminary data.</text>
</comment>
<gene>
    <name evidence="4" type="ORF">ACAOBT_LOCUS12830</name>
</gene>